<evidence type="ECO:0000256" key="2">
    <source>
        <dbReference type="ARBA" id="ARBA00022692"/>
    </source>
</evidence>
<evidence type="ECO:0000256" key="1">
    <source>
        <dbReference type="ARBA" id="ARBA00004141"/>
    </source>
</evidence>
<dbReference type="CDD" id="cd03127">
    <property type="entry name" value="tetraspanin_LEL"/>
    <property type="match status" value="1"/>
</dbReference>
<reference evidence="6" key="1">
    <citation type="submission" date="2022-01" db="EMBL/GenBank/DDBJ databases">
        <authorList>
            <person name="King R."/>
        </authorList>
    </citation>
    <scope>NUCLEOTIDE SEQUENCE</scope>
</reference>
<dbReference type="Gene3D" id="1.10.1450.10">
    <property type="entry name" value="Tetraspanin"/>
    <property type="match status" value="1"/>
</dbReference>
<protein>
    <recommendedName>
        <fullName evidence="8">Tetraspanin</fullName>
    </recommendedName>
</protein>
<comment type="subcellular location">
    <subcellularLocation>
        <location evidence="1">Membrane</location>
        <topology evidence="1">Multi-pass membrane protein</topology>
    </subcellularLocation>
</comment>
<name>A0A9N9TP16_PHYSR</name>
<keyword evidence="7" id="KW-1185">Reference proteome</keyword>
<keyword evidence="2 5" id="KW-0812">Transmembrane</keyword>
<proteinExistence type="predicted"/>
<sequence>MLQKTGSAESWEFPWDVKTKTNRPQTVQSNQTGRNVDEIAFILCCLGVFMLSSSIVLIGVSTWSLIKKSFYSYLLDIRVDIPYFSIPAAFILLPGFWIAIWIHNDEERRQLSHLLLSIIIISSGLIITGTSVGLLYSVRVSSNYSQLYYSLRNDDLNKTLAPKFMNYNTSEIVAKTWDRMQQNLKCCGISNSADWGVIGLGIPDSCCQEMKCTIENSYKRSCLDSISRDLVWQQNILKSHCYIMTGAQVLSGIVSTGFYISKKFSK</sequence>
<keyword evidence="3 5" id="KW-1133">Transmembrane helix</keyword>
<dbReference type="AlphaFoldDB" id="A0A9N9TP16"/>
<gene>
    <name evidence="6" type="ORF">PHYEVI_LOCUS6683</name>
</gene>
<organism evidence="6 7">
    <name type="scientific">Phyllotreta striolata</name>
    <name type="common">Striped flea beetle</name>
    <name type="synonym">Crioceris striolata</name>
    <dbReference type="NCBI Taxonomy" id="444603"/>
    <lineage>
        <taxon>Eukaryota</taxon>
        <taxon>Metazoa</taxon>
        <taxon>Ecdysozoa</taxon>
        <taxon>Arthropoda</taxon>
        <taxon>Hexapoda</taxon>
        <taxon>Insecta</taxon>
        <taxon>Pterygota</taxon>
        <taxon>Neoptera</taxon>
        <taxon>Endopterygota</taxon>
        <taxon>Coleoptera</taxon>
        <taxon>Polyphaga</taxon>
        <taxon>Cucujiformia</taxon>
        <taxon>Chrysomeloidea</taxon>
        <taxon>Chrysomelidae</taxon>
        <taxon>Galerucinae</taxon>
        <taxon>Alticini</taxon>
        <taxon>Phyllotreta</taxon>
    </lineage>
</organism>
<evidence type="ECO:0000256" key="5">
    <source>
        <dbReference type="SAM" id="Phobius"/>
    </source>
</evidence>
<dbReference type="InterPro" id="IPR008952">
    <property type="entry name" value="Tetraspanin_EC2_sf"/>
</dbReference>
<dbReference type="GO" id="GO:0016020">
    <property type="term" value="C:membrane"/>
    <property type="evidence" value="ECO:0007669"/>
    <property type="project" value="UniProtKB-SubCell"/>
</dbReference>
<keyword evidence="4 5" id="KW-0472">Membrane</keyword>
<dbReference type="InterPro" id="IPR018499">
    <property type="entry name" value="Tetraspanin/Peripherin"/>
</dbReference>
<feature type="transmembrane region" description="Helical" evidence="5">
    <location>
        <begin position="39"/>
        <end position="61"/>
    </location>
</feature>
<accession>A0A9N9TP16</accession>
<evidence type="ECO:0000313" key="7">
    <source>
        <dbReference type="Proteomes" id="UP001153712"/>
    </source>
</evidence>
<evidence type="ECO:0000256" key="3">
    <source>
        <dbReference type="ARBA" id="ARBA00022989"/>
    </source>
</evidence>
<evidence type="ECO:0000313" key="6">
    <source>
        <dbReference type="EMBL" id="CAG9860328.1"/>
    </source>
</evidence>
<feature type="transmembrane region" description="Helical" evidence="5">
    <location>
        <begin position="114"/>
        <end position="138"/>
    </location>
</feature>
<dbReference type="Proteomes" id="UP001153712">
    <property type="component" value="Chromosome 3"/>
</dbReference>
<evidence type="ECO:0000256" key="4">
    <source>
        <dbReference type="ARBA" id="ARBA00023136"/>
    </source>
</evidence>
<evidence type="ECO:0008006" key="8">
    <source>
        <dbReference type="Google" id="ProtNLM"/>
    </source>
</evidence>
<dbReference type="OrthoDB" id="6760972at2759"/>
<feature type="transmembrane region" description="Helical" evidence="5">
    <location>
        <begin position="81"/>
        <end position="102"/>
    </location>
</feature>
<dbReference type="SUPFAM" id="SSF48652">
    <property type="entry name" value="Tetraspanin"/>
    <property type="match status" value="1"/>
</dbReference>
<dbReference type="Pfam" id="PF00335">
    <property type="entry name" value="Tetraspanin"/>
    <property type="match status" value="1"/>
</dbReference>
<dbReference type="EMBL" id="OU900096">
    <property type="protein sequence ID" value="CAG9860328.1"/>
    <property type="molecule type" value="Genomic_DNA"/>
</dbReference>